<reference evidence="2 3" key="2">
    <citation type="submission" date="2018-11" db="EMBL/GenBank/DDBJ databases">
        <authorList>
            <consortium name="Pathogen Informatics"/>
        </authorList>
    </citation>
    <scope>NUCLEOTIDE SEQUENCE [LARGE SCALE GENOMIC DNA]</scope>
</reference>
<evidence type="ECO:0000313" key="3">
    <source>
        <dbReference type="Proteomes" id="UP000271162"/>
    </source>
</evidence>
<sequence>MTLSRRSGTAEVKASSPQKRPVPSVTPPKPPRKRRRADESETISEGAAEESQTQQADVSVSSRPKRTIRPSVLLHDYEVRVVTWYFFFSFLGTIQLNGHQGPRSSLVNPR</sequence>
<dbReference type="EMBL" id="UYSL01021259">
    <property type="protein sequence ID" value="VDL77742.1"/>
    <property type="molecule type" value="Genomic_DNA"/>
</dbReference>
<name>A0A0N4YC94_NIPBR</name>
<dbReference type="Proteomes" id="UP000271162">
    <property type="component" value="Unassembled WGS sequence"/>
</dbReference>
<feature type="compositionally biased region" description="Polar residues" evidence="1">
    <location>
        <begin position="50"/>
        <end position="62"/>
    </location>
</feature>
<gene>
    <name evidence="2" type="ORF">NBR_LOCUS14153</name>
</gene>
<protein>
    <submittedName>
        <fullName evidence="2 4">Uncharacterized protein</fullName>
    </submittedName>
</protein>
<dbReference type="WBParaSite" id="NBR_0001415201-mRNA-1">
    <property type="protein sequence ID" value="NBR_0001415201-mRNA-1"/>
    <property type="gene ID" value="NBR_0001415201"/>
</dbReference>
<evidence type="ECO:0000313" key="2">
    <source>
        <dbReference type="EMBL" id="VDL77742.1"/>
    </source>
</evidence>
<accession>A0A0N4YC94</accession>
<reference evidence="4" key="1">
    <citation type="submission" date="2017-02" db="UniProtKB">
        <authorList>
            <consortium name="WormBaseParasite"/>
        </authorList>
    </citation>
    <scope>IDENTIFICATION</scope>
</reference>
<evidence type="ECO:0000313" key="4">
    <source>
        <dbReference type="WBParaSite" id="NBR_0001415201-mRNA-1"/>
    </source>
</evidence>
<feature type="region of interest" description="Disordered" evidence="1">
    <location>
        <begin position="1"/>
        <end position="69"/>
    </location>
</feature>
<evidence type="ECO:0000256" key="1">
    <source>
        <dbReference type="SAM" id="MobiDB-lite"/>
    </source>
</evidence>
<keyword evidence="3" id="KW-1185">Reference proteome</keyword>
<organism evidence="4">
    <name type="scientific">Nippostrongylus brasiliensis</name>
    <name type="common">Rat hookworm</name>
    <dbReference type="NCBI Taxonomy" id="27835"/>
    <lineage>
        <taxon>Eukaryota</taxon>
        <taxon>Metazoa</taxon>
        <taxon>Ecdysozoa</taxon>
        <taxon>Nematoda</taxon>
        <taxon>Chromadorea</taxon>
        <taxon>Rhabditida</taxon>
        <taxon>Rhabditina</taxon>
        <taxon>Rhabditomorpha</taxon>
        <taxon>Strongyloidea</taxon>
        <taxon>Heligmosomidae</taxon>
        <taxon>Nippostrongylus</taxon>
    </lineage>
</organism>
<dbReference type="AlphaFoldDB" id="A0A0N4YC94"/>
<proteinExistence type="predicted"/>